<evidence type="ECO:0000256" key="3">
    <source>
        <dbReference type="ARBA" id="ARBA00023163"/>
    </source>
</evidence>
<dbReference type="PROSITE" id="PS50977">
    <property type="entry name" value="HTH_TETR_2"/>
    <property type="match status" value="1"/>
</dbReference>
<comment type="caution">
    <text evidence="6">The sequence shown here is derived from an EMBL/GenBank/DDBJ whole genome shotgun (WGS) entry which is preliminary data.</text>
</comment>
<dbReference type="SUPFAM" id="SSF46689">
    <property type="entry name" value="Homeodomain-like"/>
    <property type="match status" value="1"/>
</dbReference>
<dbReference type="EMBL" id="BAABDC010000016">
    <property type="protein sequence ID" value="GAA3722736.1"/>
    <property type="molecule type" value="Genomic_DNA"/>
</dbReference>
<feature type="DNA-binding region" description="H-T-H motif" evidence="4">
    <location>
        <begin position="73"/>
        <end position="92"/>
    </location>
</feature>
<sequence>MRRPAKPDKAMGAAYRRIVQSRECLRVGDDCPDAGVAKPKYLQERSRRRERSRQRVEAVALKLFMQRGFTEVTVEDVCAEAGIATATFYRYFGSKEDAFFGYESVFLEQVARCADRIDIAEPPARQVLHVVEGFAEFLETQRESLAQRDGMVRSVPALWARTLATQRQWEATLAASLATLRGRDEPIEDDELDASLCLVVLRGALRAWRADPGEPLAHAAAGVLARLGDRMCEA</sequence>
<gene>
    <name evidence="6" type="ORF">GCM10022399_43890</name>
</gene>
<dbReference type="Pfam" id="PF17754">
    <property type="entry name" value="TetR_C_14"/>
    <property type="match status" value="1"/>
</dbReference>
<name>A0ABP7ERQ4_9MICO</name>
<dbReference type="Proteomes" id="UP001501468">
    <property type="component" value="Unassembled WGS sequence"/>
</dbReference>
<evidence type="ECO:0000259" key="5">
    <source>
        <dbReference type="PROSITE" id="PS50977"/>
    </source>
</evidence>
<keyword evidence="3" id="KW-0804">Transcription</keyword>
<keyword evidence="1" id="KW-0805">Transcription regulation</keyword>
<dbReference type="PANTHER" id="PTHR30055:SF238">
    <property type="entry name" value="MYCOFACTOCIN BIOSYNTHESIS TRANSCRIPTIONAL REGULATOR MFTR-RELATED"/>
    <property type="match status" value="1"/>
</dbReference>
<dbReference type="InterPro" id="IPR009057">
    <property type="entry name" value="Homeodomain-like_sf"/>
</dbReference>
<feature type="domain" description="HTH tetR-type" evidence="5">
    <location>
        <begin position="50"/>
        <end position="110"/>
    </location>
</feature>
<keyword evidence="2 4" id="KW-0238">DNA-binding</keyword>
<dbReference type="PANTHER" id="PTHR30055">
    <property type="entry name" value="HTH-TYPE TRANSCRIPTIONAL REGULATOR RUTR"/>
    <property type="match status" value="1"/>
</dbReference>
<dbReference type="InterPro" id="IPR050109">
    <property type="entry name" value="HTH-type_TetR-like_transc_reg"/>
</dbReference>
<evidence type="ECO:0000256" key="2">
    <source>
        <dbReference type="ARBA" id="ARBA00023125"/>
    </source>
</evidence>
<accession>A0ABP7ERQ4</accession>
<protein>
    <recommendedName>
        <fullName evidence="5">HTH tetR-type domain-containing protein</fullName>
    </recommendedName>
</protein>
<evidence type="ECO:0000313" key="6">
    <source>
        <dbReference type="EMBL" id="GAA3722736.1"/>
    </source>
</evidence>
<dbReference type="InterPro" id="IPR041347">
    <property type="entry name" value="MftR_C"/>
</dbReference>
<dbReference type="Pfam" id="PF00440">
    <property type="entry name" value="TetR_N"/>
    <property type="match status" value="1"/>
</dbReference>
<keyword evidence="7" id="KW-1185">Reference proteome</keyword>
<evidence type="ECO:0000256" key="1">
    <source>
        <dbReference type="ARBA" id="ARBA00023015"/>
    </source>
</evidence>
<proteinExistence type="predicted"/>
<evidence type="ECO:0000256" key="4">
    <source>
        <dbReference type="PROSITE-ProRule" id="PRU00335"/>
    </source>
</evidence>
<dbReference type="Gene3D" id="1.10.357.10">
    <property type="entry name" value="Tetracycline Repressor, domain 2"/>
    <property type="match status" value="1"/>
</dbReference>
<reference evidence="7" key="1">
    <citation type="journal article" date="2019" name="Int. J. Syst. Evol. Microbiol.">
        <title>The Global Catalogue of Microorganisms (GCM) 10K type strain sequencing project: providing services to taxonomists for standard genome sequencing and annotation.</title>
        <authorList>
            <consortium name="The Broad Institute Genomics Platform"/>
            <consortium name="The Broad Institute Genome Sequencing Center for Infectious Disease"/>
            <person name="Wu L."/>
            <person name="Ma J."/>
        </authorList>
    </citation>
    <scope>NUCLEOTIDE SEQUENCE [LARGE SCALE GENOMIC DNA]</scope>
    <source>
        <strain evidence="7">JCM 17125</strain>
    </source>
</reference>
<organism evidence="6 7">
    <name type="scientific">Terrabacter ginsenosidimutans</name>
    <dbReference type="NCBI Taxonomy" id="490575"/>
    <lineage>
        <taxon>Bacteria</taxon>
        <taxon>Bacillati</taxon>
        <taxon>Actinomycetota</taxon>
        <taxon>Actinomycetes</taxon>
        <taxon>Micrococcales</taxon>
        <taxon>Intrasporangiaceae</taxon>
        <taxon>Terrabacter</taxon>
    </lineage>
</organism>
<evidence type="ECO:0000313" key="7">
    <source>
        <dbReference type="Proteomes" id="UP001501468"/>
    </source>
</evidence>
<dbReference type="PRINTS" id="PR00455">
    <property type="entry name" value="HTHTETR"/>
</dbReference>
<dbReference type="InterPro" id="IPR001647">
    <property type="entry name" value="HTH_TetR"/>
</dbReference>